<keyword evidence="3" id="KW-0808">Transferase</keyword>
<name>A0A1E4S9W9_CYBJN</name>
<dbReference type="AlphaFoldDB" id="A0A1E4S9W9"/>
<dbReference type="RefSeq" id="XP_020073355.1">
    <property type="nucleotide sequence ID" value="XM_020213522.1"/>
</dbReference>
<dbReference type="SUPFAM" id="SSF52833">
    <property type="entry name" value="Thioredoxin-like"/>
    <property type="match status" value="1"/>
</dbReference>
<gene>
    <name evidence="7" type="ORF">CYBJADRAFT_160290</name>
</gene>
<dbReference type="CDD" id="cd03046">
    <property type="entry name" value="GST_N_GTT1_like"/>
    <property type="match status" value="1"/>
</dbReference>
<dbReference type="EC" id="2.5.1.18" evidence="2"/>
<evidence type="ECO:0000256" key="2">
    <source>
        <dbReference type="ARBA" id="ARBA00012452"/>
    </source>
</evidence>
<organism evidence="7 8">
    <name type="scientific">Cyberlindnera jadinii (strain ATCC 18201 / CBS 1600 / BCRC 20928 / JCM 3617 / NBRC 0987 / NRRL Y-1542)</name>
    <name type="common">Torula yeast</name>
    <name type="synonym">Candida utilis</name>
    <dbReference type="NCBI Taxonomy" id="983966"/>
    <lineage>
        <taxon>Eukaryota</taxon>
        <taxon>Fungi</taxon>
        <taxon>Dikarya</taxon>
        <taxon>Ascomycota</taxon>
        <taxon>Saccharomycotina</taxon>
        <taxon>Saccharomycetes</taxon>
        <taxon>Phaffomycetales</taxon>
        <taxon>Phaffomycetaceae</taxon>
        <taxon>Cyberlindnera</taxon>
    </lineage>
</organism>
<dbReference type="PANTHER" id="PTHR44051">
    <property type="entry name" value="GLUTATHIONE S-TRANSFERASE-RELATED"/>
    <property type="match status" value="1"/>
</dbReference>
<feature type="domain" description="GST C-terminal" evidence="6">
    <location>
        <begin position="119"/>
        <end position="270"/>
    </location>
</feature>
<dbReference type="Proteomes" id="UP000094389">
    <property type="component" value="Unassembled WGS sequence"/>
</dbReference>
<dbReference type="GO" id="GO:0005737">
    <property type="term" value="C:cytoplasm"/>
    <property type="evidence" value="ECO:0007669"/>
    <property type="project" value="UniProtKB-ARBA"/>
</dbReference>
<evidence type="ECO:0000256" key="4">
    <source>
        <dbReference type="ARBA" id="ARBA00047960"/>
    </source>
</evidence>
<sequence>MQRLRTRSSKKVNCSNDFQRAKAMTEQPKITLHWLDHSRSQRIVWLLEELNLEYTIKPYIRTGGPRAPPELKAVHPLGKAPVLVVEYADGKEKVIAESGHIIAFLIRNFDKESLLTPDNTDAFDEVEYYLHMCEGTLQPVLTFLLVLNTAASRAPWFVKPVISSFVTKVFELYNYKEIILCLDFLETKLGENAAKLTASSQNLFFVNNKLSGADIIFALPVGEICIIGDKLSHLVDKSKYPHLVRWAHEIRERPAYLRAMEKTGQYEKPKEQEQE</sequence>
<comment type="similarity">
    <text evidence="1">Belongs to the GST superfamily.</text>
</comment>
<dbReference type="OrthoDB" id="2098326at2759"/>
<dbReference type="GO" id="GO:0004364">
    <property type="term" value="F:glutathione transferase activity"/>
    <property type="evidence" value="ECO:0007669"/>
    <property type="project" value="UniProtKB-EC"/>
</dbReference>
<dbReference type="EMBL" id="KV453925">
    <property type="protein sequence ID" value="ODV76316.1"/>
    <property type="molecule type" value="Genomic_DNA"/>
</dbReference>
<accession>A0A1E4S9W9</accession>
<dbReference type="SUPFAM" id="SSF47616">
    <property type="entry name" value="GST C-terminal domain-like"/>
    <property type="match status" value="1"/>
</dbReference>
<dbReference type="SFLD" id="SFLDS00019">
    <property type="entry name" value="Glutathione_Transferase_(cytos"/>
    <property type="match status" value="1"/>
</dbReference>
<feature type="domain" description="GST N-terminal" evidence="5">
    <location>
        <begin position="27"/>
        <end position="113"/>
    </location>
</feature>
<evidence type="ECO:0000256" key="1">
    <source>
        <dbReference type="ARBA" id="ARBA00007409"/>
    </source>
</evidence>
<dbReference type="PROSITE" id="PS50404">
    <property type="entry name" value="GST_NTER"/>
    <property type="match status" value="1"/>
</dbReference>
<dbReference type="STRING" id="983966.A0A1E4S9W9"/>
<dbReference type="PANTHER" id="PTHR44051:SF9">
    <property type="entry name" value="GLUTATHIONE S-TRANSFERASE 1"/>
    <property type="match status" value="1"/>
</dbReference>
<dbReference type="InterPro" id="IPR036249">
    <property type="entry name" value="Thioredoxin-like_sf"/>
</dbReference>
<evidence type="ECO:0000256" key="3">
    <source>
        <dbReference type="ARBA" id="ARBA00022679"/>
    </source>
</evidence>
<dbReference type="InterPro" id="IPR036282">
    <property type="entry name" value="Glutathione-S-Trfase_C_sf"/>
</dbReference>
<evidence type="ECO:0000259" key="5">
    <source>
        <dbReference type="PROSITE" id="PS50404"/>
    </source>
</evidence>
<dbReference type="OMA" id="YQNHAIL"/>
<dbReference type="GeneID" id="30987918"/>
<dbReference type="Gene3D" id="3.40.30.10">
    <property type="entry name" value="Glutaredoxin"/>
    <property type="match status" value="1"/>
</dbReference>
<dbReference type="Gene3D" id="1.20.1050.10">
    <property type="match status" value="1"/>
</dbReference>
<dbReference type="Pfam" id="PF13409">
    <property type="entry name" value="GST_N_2"/>
    <property type="match status" value="1"/>
</dbReference>
<proteinExistence type="inferred from homology"/>
<dbReference type="GO" id="GO:0004602">
    <property type="term" value="F:glutathione peroxidase activity"/>
    <property type="evidence" value="ECO:0007669"/>
    <property type="project" value="UniProtKB-ARBA"/>
</dbReference>
<dbReference type="PROSITE" id="PS50405">
    <property type="entry name" value="GST_CTER"/>
    <property type="match status" value="1"/>
</dbReference>
<dbReference type="InterPro" id="IPR004045">
    <property type="entry name" value="Glutathione_S-Trfase_N"/>
</dbReference>
<dbReference type="InterPro" id="IPR040079">
    <property type="entry name" value="Glutathione_S-Trfase"/>
</dbReference>
<reference evidence="7 8" key="1">
    <citation type="journal article" date="2016" name="Proc. Natl. Acad. Sci. U.S.A.">
        <title>Comparative genomics of biotechnologically important yeasts.</title>
        <authorList>
            <person name="Riley R."/>
            <person name="Haridas S."/>
            <person name="Wolfe K.H."/>
            <person name="Lopes M.R."/>
            <person name="Hittinger C.T."/>
            <person name="Goeker M."/>
            <person name="Salamov A.A."/>
            <person name="Wisecaver J.H."/>
            <person name="Long T.M."/>
            <person name="Calvey C.H."/>
            <person name="Aerts A.L."/>
            <person name="Barry K.W."/>
            <person name="Choi C."/>
            <person name="Clum A."/>
            <person name="Coughlan A.Y."/>
            <person name="Deshpande S."/>
            <person name="Douglass A.P."/>
            <person name="Hanson S.J."/>
            <person name="Klenk H.-P."/>
            <person name="LaButti K.M."/>
            <person name="Lapidus A."/>
            <person name="Lindquist E.A."/>
            <person name="Lipzen A.M."/>
            <person name="Meier-Kolthoff J.P."/>
            <person name="Ohm R.A."/>
            <person name="Otillar R.P."/>
            <person name="Pangilinan J.L."/>
            <person name="Peng Y."/>
            <person name="Rokas A."/>
            <person name="Rosa C.A."/>
            <person name="Scheuner C."/>
            <person name="Sibirny A.A."/>
            <person name="Slot J.C."/>
            <person name="Stielow J.B."/>
            <person name="Sun H."/>
            <person name="Kurtzman C.P."/>
            <person name="Blackwell M."/>
            <person name="Grigoriev I.V."/>
            <person name="Jeffries T.W."/>
        </authorList>
    </citation>
    <scope>NUCLEOTIDE SEQUENCE [LARGE SCALE GENOMIC DNA]</scope>
    <source>
        <strain evidence="8">ATCC 18201 / CBS 1600 / BCRC 20928 / JCM 3617 / NBRC 0987 / NRRL Y-1542</strain>
    </source>
</reference>
<comment type="catalytic activity">
    <reaction evidence="4">
        <text>RX + glutathione = an S-substituted glutathione + a halide anion + H(+)</text>
        <dbReference type="Rhea" id="RHEA:16437"/>
        <dbReference type="ChEBI" id="CHEBI:15378"/>
        <dbReference type="ChEBI" id="CHEBI:16042"/>
        <dbReference type="ChEBI" id="CHEBI:17792"/>
        <dbReference type="ChEBI" id="CHEBI:57925"/>
        <dbReference type="ChEBI" id="CHEBI:90779"/>
        <dbReference type="EC" id="2.5.1.18"/>
    </reaction>
</comment>
<dbReference type="SFLD" id="SFLDG00358">
    <property type="entry name" value="Main_(cytGST)"/>
    <property type="match status" value="1"/>
</dbReference>
<protein>
    <recommendedName>
        <fullName evidence="2">glutathione transferase</fullName>
        <ecNumber evidence="2">2.5.1.18</ecNumber>
    </recommendedName>
</protein>
<evidence type="ECO:0000313" key="7">
    <source>
        <dbReference type="EMBL" id="ODV76316.1"/>
    </source>
</evidence>
<evidence type="ECO:0000259" key="6">
    <source>
        <dbReference type="PROSITE" id="PS50405"/>
    </source>
</evidence>
<dbReference type="FunFam" id="3.40.30.10:FF:000156">
    <property type="entry name" value="Glutathione S-transferase 1"/>
    <property type="match status" value="1"/>
</dbReference>
<dbReference type="InterPro" id="IPR010987">
    <property type="entry name" value="Glutathione-S-Trfase_C-like"/>
</dbReference>
<evidence type="ECO:0000313" key="8">
    <source>
        <dbReference type="Proteomes" id="UP000094389"/>
    </source>
</evidence>
<keyword evidence="8" id="KW-1185">Reference proteome</keyword>